<evidence type="ECO:0000256" key="1">
    <source>
        <dbReference type="SAM" id="MobiDB-lite"/>
    </source>
</evidence>
<name>A0A7X0PB18_9BURK</name>
<gene>
    <name evidence="2" type="ORF">HNP48_001267</name>
</gene>
<comment type="caution">
    <text evidence="2">The sequence shown here is derived from an EMBL/GenBank/DDBJ whole genome shotgun (WGS) entry which is preliminary data.</text>
</comment>
<evidence type="ECO:0000313" key="2">
    <source>
        <dbReference type="EMBL" id="MBB6558603.1"/>
    </source>
</evidence>
<organism evidence="2 3">
    <name type="scientific">Acidovorax soli</name>
    <dbReference type="NCBI Taxonomy" id="592050"/>
    <lineage>
        <taxon>Bacteria</taxon>
        <taxon>Pseudomonadati</taxon>
        <taxon>Pseudomonadota</taxon>
        <taxon>Betaproteobacteria</taxon>
        <taxon>Burkholderiales</taxon>
        <taxon>Comamonadaceae</taxon>
        <taxon>Acidovorax</taxon>
    </lineage>
</organism>
<dbReference type="AlphaFoldDB" id="A0A7X0PB18"/>
<dbReference type="RefSeq" id="WP_184856026.1">
    <property type="nucleotide sequence ID" value="NZ_JACHLK010000002.1"/>
</dbReference>
<evidence type="ECO:0000313" key="3">
    <source>
        <dbReference type="Proteomes" id="UP000575083"/>
    </source>
</evidence>
<dbReference type="EMBL" id="JACHLK010000002">
    <property type="protein sequence ID" value="MBB6558603.1"/>
    <property type="molecule type" value="Genomic_DNA"/>
</dbReference>
<protein>
    <submittedName>
        <fullName evidence="2">Uncharacterized protein</fullName>
    </submittedName>
</protein>
<feature type="region of interest" description="Disordered" evidence="1">
    <location>
        <begin position="29"/>
        <end position="72"/>
    </location>
</feature>
<dbReference type="Proteomes" id="UP000575083">
    <property type="component" value="Unassembled WGS sequence"/>
</dbReference>
<proteinExistence type="predicted"/>
<accession>A0A7X0PB18</accession>
<sequence>MRRITPLPQSEVDKAERKVDNILEELEEETHTEVQDIDLEDVVETDPATGQPGVHKTVDITVQPRPQRKWLK</sequence>
<keyword evidence="3" id="KW-1185">Reference proteome</keyword>
<reference evidence="2 3" key="1">
    <citation type="submission" date="2020-08" db="EMBL/GenBank/DDBJ databases">
        <title>Functional genomics of gut bacteria from endangered species of beetles.</title>
        <authorList>
            <person name="Carlos-Shanley C."/>
        </authorList>
    </citation>
    <scope>NUCLEOTIDE SEQUENCE [LARGE SCALE GENOMIC DNA]</scope>
    <source>
        <strain evidence="2 3">S00198</strain>
    </source>
</reference>
<feature type="compositionally biased region" description="Acidic residues" evidence="1">
    <location>
        <begin position="35"/>
        <end position="44"/>
    </location>
</feature>